<keyword evidence="2" id="KW-1185">Reference proteome</keyword>
<dbReference type="WBParaSite" id="SSLN_0001156601-mRNA-1">
    <property type="protein sequence ID" value="SSLN_0001156601-mRNA-1"/>
    <property type="gene ID" value="SSLN_0001156601"/>
</dbReference>
<evidence type="ECO:0000313" key="3">
    <source>
        <dbReference type="WBParaSite" id="SSLN_0001156601-mRNA-1"/>
    </source>
</evidence>
<proteinExistence type="predicted"/>
<protein>
    <submittedName>
        <fullName evidence="1 3">Uncharacterized protein</fullName>
    </submittedName>
</protein>
<organism evidence="3">
    <name type="scientific">Schistocephalus solidus</name>
    <name type="common">Tapeworm</name>
    <dbReference type="NCBI Taxonomy" id="70667"/>
    <lineage>
        <taxon>Eukaryota</taxon>
        <taxon>Metazoa</taxon>
        <taxon>Spiralia</taxon>
        <taxon>Lophotrochozoa</taxon>
        <taxon>Platyhelminthes</taxon>
        <taxon>Cestoda</taxon>
        <taxon>Eucestoda</taxon>
        <taxon>Diphyllobothriidea</taxon>
        <taxon>Diphyllobothriidae</taxon>
        <taxon>Schistocephalus</taxon>
    </lineage>
</organism>
<accession>A0A183T3U1</accession>
<dbReference type="Proteomes" id="UP000275846">
    <property type="component" value="Unassembled WGS sequence"/>
</dbReference>
<name>A0A183T3U1_SCHSO</name>
<dbReference type="AlphaFoldDB" id="A0A183T3U1"/>
<gene>
    <name evidence="1" type="ORF">SSLN_LOCUS11139</name>
</gene>
<evidence type="ECO:0000313" key="1">
    <source>
        <dbReference type="EMBL" id="VDL97524.1"/>
    </source>
</evidence>
<reference evidence="1 2" key="2">
    <citation type="submission" date="2018-11" db="EMBL/GenBank/DDBJ databases">
        <authorList>
            <consortium name="Pathogen Informatics"/>
        </authorList>
    </citation>
    <scope>NUCLEOTIDE SEQUENCE [LARGE SCALE GENOMIC DNA]</scope>
    <source>
        <strain evidence="1 2">NST_G2</strain>
    </source>
</reference>
<sequence length="100" mass="11387">MLSRLSVSGPALYEISSLYALTPYSYRSGQLEEVGAGYTFFWSSRSKTERRDAGDAFVIWNDIVGRLPCLPQGIIDRLMILRLHLREDNFVTIINAYVPQ</sequence>
<reference evidence="3" key="1">
    <citation type="submission" date="2016-06" db="UniProtKB">
        <authorList>
            <consortium name="WormBaseParasite"/>
        </authorList>
    </citation>
    <scope>IDENTIFICATION</scope>
</reference>
<dbReference type="EMBL" id="UYSU01036322">
    <property type="protein sequence ID" value="VDL97524.1"/>
    <property type="molecule type" value="Genomic_DNA"/>
</dbReference>
<evidence type="ECO:0000313" key="2">
    <source>
        <dbReference type="Proteomes" id="UP000275846"/>
    </source>
</evidence>